<evidence type="ECO:0000313" key="2">
    <source>
        <dbReference type="EnsemblPlants" id="PGSC0003DMT400095991"/>
    </source>
</evidence>
<dbReference type="PaxDb" id="4113-PGSC0003DMT400095991"/>
<feature type="region of interest" description="Disordered" evidence="1">
    <location>
        <begin position="200"/>
        <end position="234"/>
    </location>
</feature>
<reference evidence="3" key="1">
    <citation type="journal article" date="2011" name="Nature">
        <title>Genome sequence and analysis of the tuber crop potato.</title>
        <authorList>
            <consortium name="The Potato Genome Sequencing Consortium"/>
        </authorList>
    </citation>
    <scope>NUCLEOTIDE SEQUENCE [LARGE SCALE GENOMIC DNA]</scope>
    <source>
        <strain evidence="3">cv. DM1-3 516 R44</strain>
    </source>
</reference>
<dbReference type="GO" id="GO:0009579">
    <property type="term" value="C:thylakoid"/>
    <property type="evidence" value="ECO:0000318"/>
    <property type="project" value="GO_Central"/>
</dbReference>
<proteinExistence type="predicted"/>
<dbReference type="AlphaFoldDB" id="M1DXH0"/>
<evidence type="ECO:0000313" key="3">
    <source>
        <dbReference type="Proteomes" id="UP000011115"/>
    </source>
</evidence>
<protein>
    <submittedName>
        <fullName evidence="2">Polyprotein protein</fullName>
    </submittedName>
</protein>
<dbReference type="PANTHER" id="PTHR33180">
    <property type="entry name" value="PHOTOSYSTEM II CP43 REACTION CENTER PROTEIN"/>
    <property type="match status" value="1"/>
</dbReference>
<accession>M1DXH0</accession>
<reference evidence="2" key="2">
    <citation type="submission" date="2015-06" db="UniProtKB">
        <authorList>
            <consortium name="EnsemblPlants"/>
        </authorList>
    </citation>
    <scope>IDENTIFICATION</scope>
    <source>
        <strain evidence="2">DM1-3 516 R44</strain>
    </source>
</reference>
<dbReference type="GO" id="GO:0009523">
    <property type="term" value="C:photosystem II"/>
    <property type="evidence" value="ECO:0000318"/>
    <property type="project" value="GO_Central"/>
</dbReference>
<dbReference type="InParanoid" id="M1DXH0"/>
<dbReference type="HOGENOM" id="CLU_103541_0_0_1"/>
<dbReference type="Proteomes" id="UP000011115">
    <property type="component" value="Unassembled WGS sequence"/>
</dbReference>
<keyword evidence="3" id="KW-1185">Reference proteome</keyword>
<dbReference type="PANTHER" id="PTHR33180:SF31">
    <property type="entry name" value="POLYPROTEIN PROTEIN"/>
    <property type="match status" value="1"/>
</dbReference>
<organism evidence="2 3">
    <name type="scientific">Solanum tuberosum</name>
    <name type="common">Potato</name>
    <dbReference type="NCBI Taxonomy" id="4113"/>
    <lineage>
        <taxon>Eukaryota</taxon>
        <taxon>Viridiplantae</taxon>
        <taxon>Streptophyta</taxon>
        <taxon>Embryophyta</taxon>
        <taxon>Tracheophyta</taxon>
        <taxon>Spermatophyta</taxon>
        <taxon>Magnoliopsida</taxon>
        <taxon>eudicotyledons</taxon>
        <taxon>Gunneridae</taxon>
        <taxon>Pentapetalae</taxon>
        <taxon>asterids</taxon>
        <taxon>lamiids</taxon>
        <taxon>Solanales</taxon>
        <taxon>Solanaceae</taxon>
        <taxon>Solanoideae</taxon>
        <taxon>Solaneae</taxon>
        <taxon>Solanum</taxon>
    </lineage>
</organism>
<dbReference type="Gramene" id="PGSC0003DMT400095991">
    <property type="protein sequence ID" value="PGSC0003DMT400095991"/>
    <property type="gene ID" value="PGSC0003DMG400045562"/>
</dbReference>
<feature type="compositionally biased region" description="Basic and acidic residues" evidence="1">
    <location>
        <begin position="214"/>
        <end position="234"/>
    </location>
</feature>
<evidence type="ECO:0000256" key="1">
    <source>
        <dbReference type="SAM" id="MobiDB-lite"/>
    </source>
</evidence>
<sequence>MLVEVPPPRSVNRLKAKGLRTILEEKQLSTDGVVDWYPEVWNTLKFHRFEIFTKPRGPYIHTWVQEFYSDYGELVPKGKEQANEFKPVDFVVVLRRKASESTGTSGPFTSATPSSTVALPPTTSVVVDASRPLSPKILLATMTGDVDREDTIVESEAEMDEEQLGIRDAAMYDDLEDLEGSMVETVVQASLRETSMVCSSGANDDAMKAKKKGKDITDKKVAKKAEEVDEKNSW</sequence>
<name>M1DXH0_SOLTU</name>
<dbReference type="EnsemblPlants" id="PGSC0003DMT400095991">
    <property type="protein sequence ID" value="PGSC0003DMT400095991"/>
    <property type="gene ID" value="PGSC0003DMG400045562"/>
</dbReference>